<dbReference type="Gene3D" id="3.30.450.40">
    <property type="match status" value="1"/>
</dbReference>
<keyword evidence="2" id="KW-1185">Reference proteome</keyword>
<reference evidence="1 2" key="1">
    <citation type="submission" date="2013-11" db="EMBL/GenBank/DDBJ databases">
        <title>Genome sequencing of Stegodyphus mimosarum.</title>
        <authorList>
            <person name="Bechsgaard J."/>
        </authorList>
    </citation>
    <scope>NUCLEOTIDE SEQUENCE [LARGE SCALE GENOMIC DNA]</scope>
</reference>
<dbReference type="InterPro" id="IPR029016">
    <property type="entry name" value="GAF-like_dom_sf"/>
</dbReference>
<accession>A0A087SZU0</accession>
<proteinExistence type="predicted"/>
<evidence type="ECO:0000313" key="1">
    <source>
        <dbReference type="EMBL" id="KFM58379.1"/>
    </source>
</evidence>
<dbReference type="OMA" id="CPEEIRF"/>
<name>A0A087SZU0_STEMI</name>
<dbReference type="SUPFAM" id="SSF55781">
    <property type="entry name" value="GAF domain-like"/>
    <property type="match status" value="1"/>
</dbReference>
<sequence length="94" mass="10359">MVSMDTVILKIMMFARKLVSADRASLFLVDGRSSELYARIFDVNGSEAESEYPSEKKDSDLCPEEIRFPIGKGIAGYVAMTGESLNIPDAYNDA</sequence>
<organism evidence="1 2">
    <name type="scientific">Stegodyphus mimosarum</name>
    <name type="common">African social velvet spider</name>
    <dbReference type="NCBI Taxonomy" id="407821"/>
    <lineage>
        <taxon>Eukaryota</taxon>
        <taxon>Metazoa</taxon>
        <taxon>Ecdysozoa</taxon>
        <taxon>Arthropoda</taxon>
        <taxon>Chelicerata</taxon>
        <taxon>Arachnida</taxon>
        <taxon>Araneae</taxon>
        <taxon>Araneomorphae</taxon>
        <taxon>Entelegynae</taxon>
        <taxon>Eresoidea</taxon>
        <taxon>Eresidae</taxon>
        <taxon>Stegodyphus</taxon>
    </lineage>
</organism>
<protein>
    <submittedName>
        <fullName evidence="1">Putative 3',5'-cyclic phosphodiesterase pde-5</fullName>
    </submittedName>
</protein>
<dbReference type="STRING" id="407821.A0A087SZU0"/>
<dbReference type="AlphaFoldDB" id="A0A087SZU0"/>
<dbReference type="EMBL" id="KK112716">
    <property type="protein sequence ID" value="KFM58379.1"/>
    <property type="molecule type" value="Genomic_DNA"/>
</dbReference>
<dbReference type="Proteomes" id="UP000054359">
    <property type="component" value="Unassembled WGS sequence"/>
</dbReference>
<dbReference type="OrthoDB" id="6423362at2759"/>
<feature type="non-terminal residue" evidence="1">
    <location>
        <position position="94"/>
    </location>
</feature>
<gene>
    <name evidence="1" type="ORF">X975_00010</name>
</gene>
<evidence type="ECO:0000313" key="2">
    <source>
        <dbReference type="Proteomes" id="UP000054359"/>
    </source>
</evidence>